<dbReference type="WBParaSite" id="SVE_0852700.1">
    <property type="protein sequence ID" value="SVE_0852700.1"/>
    <property type="gene ID" value="SVE_0852700"/>
</dbReference>
<organism evidence="2 3">
    <name type="scientific">Strongyloides venezuelensis</name>
    <name type="common">Threadworm</name>
    <dbReference type="NCBI Taxonomy" id="75913"/>
    <lineage>
        <taxon>Eukaryota</taxon>
        <taxon>Metazoa</taxon>
        <taxon>Ecdysozoa</taxon>
        <taxon>Nematoda</taxon>
        <taxon>Chromadorea</taxon>
        <taxon>Rhabditida</taxon>
        <taxon>Tylenchina</taxon>
        <taxon>Panagrolaimomorpha</taxon>
        <taxon>Strongyloidoidea</taxon>
        <taxon>Strongyloididae</taxon>
        <taxon>Strongyloides</taxon>
    </lineage>
</organism>
<dbReference type="InterPro" id="IPR012337">
    <property type="entry name" value="RNaseH-like_sf"/>
</dbReference>
<proteinExistence type="predicted"/>
<dbReference type="Proteomes" id="UP000035680">
    <property type="component" value="Unassembled WGS sequence"/>
</dbReference>
<dbReference type="InterPro" id="IPR001584">
    <property type="entry name" value="Integrase_cat-core"/>
</dbReference>
<feature type="domain" description="Integrase catalytic" evidence="1">
    <location>
        <begin position="1"/>
        <end position="95"/>
    </location>
</feature>
<sequence>MYLKSDRAKCFESEKLAEFAKKHFITLEKGTAYKQTSHSPVERSFRTLHQLMSKSIEEQNYNKWDALLLKLTFIYNSSIHPESGRTSHDIFLRLDSKIIEEFPYFYQYQKFGRLRENDTTKIRQL</sequence>
<keyword evidence="2" id="KW-1185">Reference proteome</keyword>
<dbReference type="Gene3D" id="3.30.420.10">
    <property type="entry name" value="Ribonuclease H-like superfamily/Ribonuclease H"/>
    <property type="match status" value="1"/>
</dbReference>
<protein>
    <submittedName>
        <fullName evidence="3">Integrase catalytic domain-containing protein</fullName>
    </submittedName>
</protein>
<evidence type="ECO:0000313" key="2">
    <source>
        <dbReference type="Proteomes" id="UP000035680"/>
    </source>
</evidence>
<evidence type="ECO:0000259" key="1">
    <source>
        <dbReference type="PROSITE" id="PS50994"/>
    </source>
</evidence>
<reference evidence="2" key="1">
    <citation type="submission" date="2014-07" db="EMBL/GenBank/DDBJ databases">
        <authorList>
            <person name="Martin A.A"/>
            <person name="De Silva N."/>
        </authorList>
    </citation>
    <scope>NUCLEOTIDE SEQUENCE</scope>
</reference>
<dbReference type="PROSITE" id="PS50994">
    <property type="entry name" value="INTEGRASE"/>
    <property type="match status" value="1"/>
</dbReference>
<accession>A0A0K0FI09</accession>
<dbReference type="SUPFAM" id="SSF53098">
    <property type="entry name" value="Ribonuclease H-like"/>
    <property type="match status" value="1"/>
</dbReference>
<dbReference type="GO" id="GO:0003676">
    <property type="term" value="F:nucleic acid binding"/>
    <property type="evidence" value="ECO:0007669"/>
    <property type="project" value="InterPro"/>
</dbReference>
<dbReference type="GO" id="GO:0015074">
    <property type="term" value="P:DNA integration"/>
    <property type="evidence" value="ECO:0007669"/>
    <property type="project" value="InterPro"/>
</dbReference>
<evidence type="ECO:0000313" key="3">
    <source>
        <dbReference type="WBParaSite" id="SVE_0852700.1"/>
    </source>
</evidence>
<dbReference type="AlphaFoldDB" id="A0A0K0FI09"/>
<reference evidence="3" key="2">
    <citation type="submission" date="2015-08" db="UniProtKB">
        <authorList>
            <consortium name="WormBaseParasite"/>
        </authorList>
    </citation>
    <scope>IDENTIFICATION</scope>
</reference>
<dbReference type="InterPro" id="IPR036397">
    <property type="entry name" value="RNaseH_sf"/>
</dbReference>
<name>A0A0K0FI09_STRVS</name>